<evidence type="ECO:0000256" key="1">
    <source>
        <dbReference type="ARBA" id="ARBA00010813"/>
    </source>
</evidence>
<organism evidence="4 5">
    <name type="scientific">Pedobacter suwonensis</name>
    <dbReference type="NCBI Taxonomy" id="332999"/>
    <lineage>
        <taxon>Bacteria</taxon>
        <taxon>Pseudomonadati</taxon>
        <taxon>Bacteroidota</taxon>
        <taxon>Sphingobacteriia</taxon>
        <taxon>Sphingobacteriales</taxon>
        <taxon>Sphingobacteriaceae</taxon>
        <taxon>Pedobacter</taxon>
    </lineage>
</organism>
<dbReference type="RefSeq" id="WP_090985135.1">
    <property type="nucleotide sequence ID" value="NZ_FOJM01000012.1"/>
</dbReference>
<dbReference type="GO" id="GO:0006021">
    <property type="term" value="P:inositol biosynthetic process"/>
    <property type="evidence" value="ECO:0007669"/>
    <property type="project" value="InterPro"/>
</dbReference>
<dbReference type="Pfam" id="PF01658">
    <property type="entry name" value="Inos-1-P_synth"/>
    <property type="match status" value="1"/>
</dbReference>
<dbReference type="GO" id="GO:0008654">
    <property type="term" value="P:phospholipid biosynthetic process"/>
    <property type="evidence" value="ECO:0007669"/>
    <property type="project" value="InterPro"/>
</dbReference>
<dbReference type="PIRSF" id="PIRSF015578">
    <property type="entry name" value="Myoinos-ppht_syn"/>
    <property type="match status" value="1"/>
</dbReference>
<feature type="domain" description="Myo-inositol-1-phosphate synthase GAPDH-like" evidence="3">
    <location>
        <begin position="246"/>
        <end position="358"/>
    </location>
</feature>
<proteinExistence type="inferred from homology"/>
<dbReference type="AlphaFoldDB" id="A0A1I0TNP6"/>
<dbReference type="Gene3D" id="3.30.360.10">
    <property type="entry name" value="Dihydrodipicolinate Reductase, domain 2"/>
    <property type="match status" value="1"/>
</dbReference>
<dbReference type="OrthoDB" id="729130at2"/>
<dbReference type="GO" id="GO:0004512">
    <property type="term" value="F:inositol-3-phosphate synthase activity"/>
    <property type="evidence" value="ECO:0007669"/>
    <property type="project" value="InterPro"/>
</dbReference>
<dbReference type="InterPro" id="IPR013021">
    <property type="entry name" value="Myo-inos-1-P_Synthase_GAPDH"/>
</dbReference>
<evidence type="ECO:0000256" key="2">
    <source>
        <dbReference type="SAM" id="Phobius"/>
    </source>
</evidence>
<evidence type="ECO:0000313" key="5">
    <source>
        <dbReference type="Proteomes" id="UP000198836"/>
    </source>
</evidence>
<dbReference type="SUPFAM" id="SSF51735">
    <property type="entry name" value="NAD(P)-binding Rossmann-fold domains"/>
    <property type="match status" value="1"/>
</dbReference>
<keyword evidence="2" id="KW-1133">Transmembrane helix</keyword>
<dbReference type="EMBL" id="FOJM01000012">
    <property type="protein sequence ID" value="SFA53412.1"/>
    <property type="molecule type" value="Genomic_DNA"/>
</dbReference>
<feature type="transmembrane region" description="Helical" evidence="2">
    <location>
        <begin position="12"/>
        <end position="33"/>
    </location>
</feature>
<dbReference type="InterPro" id="IPR036291">
    <property type="entry name" value="NAD(P)-bd_dom_sf"/>
</dbReference>
<keyword evidence="5" id="KW-1185">Reference proteome</keyword>
<keyword evidence="2" id="KW-0812">Transmembrane</keyword>
<dbReference type="Pfam" id="PF07994">
    <property type="entry name" value="NAD_binding_5"/>
    <property type="match status" value="1"/>
</dbReference>
<dbReference type="Gene3D" id="3.40.50.720">
    <property type="entry name" value="NAD(P)-binding Rossmann-like Domain"/>
    <property type="match status" value="1"/>
</dbReference>
<keyword evidence="2" id="KW-0472">Membrane</keyword>
<comment type="similarity">
    <text evidence="1">Belongs to the myo-inositol 1-phosphate synthase family.</text>
</comment>
<dbReference type="InterPro" id="IPR002587">
    <property type="entry name" value="Myo-inos-1-P_Synthase"/>
</dbReference>
<sequence>MKEQVKAAEGKLGILMPGLGAVATTMIAGVAAIKKGISKPIGSLTQMGTIRLGKRTEKKEPKIKDFVPLANLEDLVFGGWDVYEDNVYEAALNARVLDANLLRDVREELQAIKPMRAAFDRNYVKNLDGKYVKDIDNRYELALAVMEDIKNFKAANNCDRIVLVWCGSTEIYFEPSEVHESLAAFEQGLRDNDLRIAPSMIYAYAALKLGIPFANGAPNLTVDIPALIELAKETNTPIAGKDFKTGQTLMKTILAPGLAARSLGVNGWFSDNILGNRDGLVLDDPDNFKTKEVSKLGVLEDIFKPELNHDLYGDMYHKIRINYYPPHGDNKESWDNIDIFGWLGYKMQIKINFLCRDSILAAPIVLDLALFIDLAKRANMSGIQEWLSFYLKSPQTIPGVPAENDIFKQLMKLQNTLRYIMGEELITHLGQDYEEELIETV</sequence>
<evidence type="ECO:0000259" key="3">
    <source>
        <dbReference type="Pfam" id="PF01658"/>
    </source>
</evidence>
<dbReference type="Proteomes" id="UP000198836">
    <property type="component" value="Unassembled WGS sequence"/>
</dbReference>
<reference evidence="5" key="1">
    <citation type="submission" date="2016-10" db="EMBL/GenBank/DDBJ databases">
        <authorList>
            <person name="Varghese N."/>
            <person name="Submissions S."/>
        </authorList>
    </citation>
    <scope>NUCLEOTIDE SEQUENCE [LARGE SCALE GENOMIC DNA]</scope>
    <source>
        <strain evidence="5">DSM 18130</strain>
    </source>
</reference>
<evidence type="ECO:0000313" key="4">
    <source>
        <dbReference type="EMBL" id="SFA53412.1"/>
    </source>
</evidence>
<gene>
    <name evidence="4" type="ORF">SAMN04488511_11253</name>
</gene>
<dbReference type="STRING" id="332999.SAMN04488511_11253"/>
<name>A0A1I0TNP6_9SPHI</name>
<dbReference type="SUPFAM" id="SSF55347">
    <property type="entry name" value="Glyceraldehyde-3-phosphate dehydrogenase-like, C-terminal domain"/>
    <property type="match status" value="1"/>
</dbReference>
<accession>A0A1I0TNP6</accession>
<protein>
    <submittedName>
        <fullName evidence="4">Myo-inositol-1-phosphate synthase</fullName>
    </submittedName>
</protein>
<dbReference type="PANTHER" id="PTHR11510">
    <property type="entry name" value="MYO-INOSITOL-1 PHOSPHATE SYNTHASE"/>
    <property type="match status" value="1"/>
</dbReference>